<organism evidence="1 2">
    <name type="scientific">Trichonephila inaurata madagascariensis</name>
    <dbReference type="NCBI Taxonomy" id="2747483"/>
    <lineage>
        <taxon>Eukaryota</taxon>
        <taxon>Metazoa</taxon>
        <taxon>Ecdysozoa</taxon>
        <taxon>Arthropoda</taxon>
        <taxon>Chelicerata</taxon>
        <taxon>Arachnida</taxon>
        <taxon>Araneae</taxon>
        <taxon>Araneomorphae</taxon>
        <taxon>Entelegynae</taxon>
        <taxon>Araneoidea</taxon>
        <taxon>Nephilidae</taxon>
        <taxon>Trichonephila</taxon>
        <taxon>Trichonephila inaurata</taxon>
    </lineage>
</organism>
<accession>A0A8X6XRT3</accession>
<reference evidence="1" key="1">
    <citation type="submission" date="2020-08" db="EMBL/GenBank/DDBJ databases">
        <title>Multicomponent nature underlies the extraordinary mechanical properties of spider dragline silk.</title>
        <authorList>
            <person name="Kono N."/>
            <person name="Nakamura H."/>
            <person name="Mori M."/>
            <person name="Yoshida Y."/>
            <person name="Ohtoshi R."/>
            <person name="Malay A.D."/>
            <person name="Moran D.A.P."/>
            <person name="Tomita M."/>
            <person name="Numata K."/>
            <person name="Arakawa K."/>
        </authorList>
    </citation>
    <scope>NUCLEOTIDE SEQUENCE</scope>
</reference>
<dbReference type="Proteomes" id="UP000886998">
    <property type="component" value="Unassembled WGS sequence"/>
</dbReference>
<gene>
    <name evidence="1" type="ORF">TNIN_462831</name>
</gene>
<proteinExistence type="predicted"/>
<evidence type="ECO:0000313" key="1">
    <source>
        <dbReference type="EMBL" id="GFY58003.1"/>
    </source>
</evidence>
<sequence length="101" mass="11598">MGSFPTSLSLRQSPISHSRRAFIKPHIRIFSWLGAEVPVILPSKSYQNIRTTKQDGENDRRRIPCSLRETISFATRHLLHPALGKRVLCLSCQRIFPLFLV</sequence>
<dbReference type="EMBL" id="BMAV01011848">
    <property type="protein sequence ID" value="GFY58003.1"/>
    <property type="molecule type" value="Genomic_DNA"/>
</dbReference>
<evidence type="ECO:0000313" key="2">
    <source>
        <dbReference type="Proteomes" id="UP000886998"/>
    </source>
</evidence>
<comment type="caution">
    <text evidence="1">The sequence shown here is derived from an EMBL/GenBank/DDBJ whole genome shotgun (WGS) entry which is preliminary data.</text>
</comment>
<keyword evidence="2" id="KW-1185">Reference proteome</keyword>
<protein>
    <submittedName>
        <fullName evidence="1">Uncharacterized protein</fullName>
    </submittedName>
</protein>
<dbReference type="AlphaFoldDB" id="A0A8X6XRT3"/>
<name>A0A8X6XRT3_9ARAC</name>
<dbReference type="OrthoDB" id="10484504at2759"/>